<feature type="transmembrane region" description="Helical" evidence="1">
    <location>
        <begin position="28"/>
        <end position="48"/>
    </location>
</feature>
<sequence>MRFSVSALILLTTYVAVIYATLRYPSALLSWCFDMILCSCCCVAALVAYHRSGRIAAASYGFTAFAIISLVLSFSSRQLADWLQDLLMSNSATDLERMYRRQLLTSHLSLLWGALGAAVSSSLCQNVEQDS</sequence>
<name>A0ABY1QM43_9BACT</name>
<keyword evidence="1" id="KW-1133">Transmembrane helix</keyword>
<evidence type="ECO:0000256" key="1">
    <source>
        <dbReference type="SAM" id="Phobius"/>
    </source>
</evidence>
<evidence type="ECO:0008006" key="4">
    <source>
        <dbReference type="Google" id="ProtNLM"/>
    </source>
</evidence>
<organism evidence="2 3">
    <name type="scientific">Neorhodopirellula lusitana</name>
    <dbReference type="NCBI Taxonomy" id="445327"/>
    <lineage>
        <taxon>Bacteria</taxon>
        <taxon>Pseudomonadati</taxon>
        <taxon>Planctomycetota</taxon>
        <taxon>Planctomycetia</taxon>
        <taxon>Pirellulales</taxon>
        <taxon>Pirellulaceae</taxon>
        <taxon>Neorhodopirellula</taxon>
    </lineage>
</organism>
<evidence type="ECO:0000313" key="3">
    <source>
        <dbReference type="Proteomes" id="UP001158067"/>
    </source>
</evidence>
<reference evidence="2 3" key="1">
    <citation type="submission" date="2017-05" db="EMBL/GenBank/DDBJ databases">
        <authorList>
            <person name="Varghese N."/>
            <person name="Submissions S."/>
        </authorList>
    </citation>
    <scope>NUCLEOTIDE SEQUENCE [LARGE SCALE GENOMIC DNA]</scope>
    <source>
        <strain evidence="2 3">DSM 25457</strain>
    </source>
</reference>
<keyword evidence="3" id="KW-1185">Reference proteome</keyword>
<dbReference type="Proteomes" id="UP001158067">
    <property type="component" value="Unassembled WGS sequence"/>
</dbReference>
<protein>
    <recommendedName>
        <fullName evidence="4">Transmembrane protein</fullName>
    </recommendedName>
</protein>
<proteinExistence type="predicted"/>
<comment type="caution">
    <text evidence="2">The sequence shown here is derived from an EMBL/GenBank/DDBJ whole genome shotgun (WGS) entry which is preliminary data.</text>
</comment>
<gene>
    <name evidence="2" type="ORF">SAMN06265222_118115</name>
</gene>
<feature type="transmembrane region" description="Helical" evidence="1">
    <location>
        <begin position="5"/>
        <end position="22"/>
    </location>
</feature>
<keyword evidence="1" id="KW-0812">Transmembrane</keyword>
<keyword evidence="1" id="KW-0472">Membrane</keyword>
<feature type="transmembrane region" description="Helical" evidence="1">
    <location>
        <begin position="55"/>
        <end position="74"/>
    </location>
</feature>
<accession>A0ABY1QM43</accession>
<evidence type="ECO:0000313" key="2">
    <source>
        <dbReference type="EMBL" id="SMP75038.1"/>
    </source>
</evidence>
<dbReference type="EMBL" id="FXUG01000018">
    <property type="protein sequence ID" value="SMP75038.1"/>
    <property type="molecule type" value="Genomic_DNA"/>
</dbReference>